<evidence type="ECO:0008006" key="4">
    <source>
        <dbReference type="Google" id="ProtNLM"/>
    </source>
</evidence>
<evidence type="ECO:0000313" key="2">
    <source>
        <dbReference type="EMBL" id="KZW00916.1"/>
    </source>
</evidence>
<sequence>MDDNGETERDEPYDDDDYFPFAPRLRVLSLWGPNSIVPRTTSPFAQLKTLRLWYQPAFPHAWKLVELVAPTLESLVLAYNDDHLRLLDPSTFVLFPNLTYLGICGATVLMPHLLAMRMPRLSHLCIETEDPPPQWGTFLEGVAQTVTALTLTGYVDMNAAHLFAALDKVERLIFGRFAAEHGEEYIVARSFFETRTMWMTMRLWPRLESVVFTSRGSIKLGTTGTILPFVRCRTTEIEQTDDGERPSKLKECRFELEESKLPPQWMLAEVQRLLNTA</sequence>
<accession>A0A165NLM9</accession>
<proteinExistence type="predicted"/>
<keyword evidence="1" id="KW-0812">Transmembrane</keyword>
<dbReference type="InParanoid" id="A0A165NLM9"/>
<keyword evidence="1" id="KW-0472">Membrane</keyword>
<protein>
    <recommendedName>
        <fullName evidence="4">F-box domain-containing protein</fullName>
    </recommendedName>
</protein>
<organism evidence="2 3">
    <name type="scientific">Exidia glandulosa HHB12029</name>
    <dbReference type="NCBI Taxonomy" id="1314781"/>
    <lineage>
        <taxon>Eukaryota</taxon>
        <taxon>Fungi</taxon>
        <taxon>Dikarya</taxon>
        <taxon>Basidiomycota</taxon>
        <taxon>Agaricomycotina</taxon>
        <taxon>Agaricomycetes</taxon>
        <taxon>Auriculariales</taxon>
        <taxon>Exidiaceae</taxon>
        <taxon>Exidia</taxon>
    </lineage>
</organism>
<dbReference type="SUPFAM" id="SSF52047">
    <property type="entry name" value="RNI-like"/>
    <property type="match status" value="1"/>
</dbReference>
<dbReference type="AlphaFoldDB" id="A0A165NLM9"/>
<dbReference type="Proteomes" id="UP000077266">
    <property type="component" value="Unassembled WGS sequence"/>
</dbReference>
<name>A0A165NLM9_EXIGL</name>
<keyword evidence="1" id="KW-1133">Transmembrane helix</keyword>
<gene>
    <name evidence="2" type="ORF">EXIGLDRAFT_111967</name>
</gene>
<dbReference type="EMBL" id="KV425897">
    <property type="protein sequence ID" value="KZW00916.1"/>
    <property type="molecule type" value="Genomic_DNA"/>
</dbReference>
<evidence type="ECO:0000313" key="3">
    <source>
        <dbReference type="Proteomes" id="UP000077266"/>
    </source>
</evidence>
<feature type="transmembrane region" description="Helical" evidence="1">
    <location>
        <begin position="92"/>
        <end position="114"/>
    </location>
</feature>
<evidence type="ECO:0000256" key="1">
    <source>
        <dbReference type="SAM" id="Phobius"/>
    </source>
</evidence>
<reference evidence="2 3" key="1">
    <citation type="journal article" date="2016" name="Mol. Biol. Evol.">
        <title>Comparative Genomics of Early-Diverging Mushroom-Forming Fungi Provides Insights into the Origins of Lignocellulose Decay Capabilities.</title>
        <authorList>
            <person name="Nagy L.G."/>
            <person name="Riley R."/>
            <person name="Tritt A."/>
            <person name="Adam C."/>
            <person name="Daum C."/>
            <person name="Floudas D."/>
            <person name="Sun H."/>
            <person name="Yadav J.S."/>
            <person name="Pangilinan J."/>
            <person name="Larsson K.H."/>
            <person name="Matsuura K."/>
            <person name="Barry K."/>
            <person name="Labutti K."/>
            <person name="Kuo R."/>
            <person name="Ohm R.A."/>
            <person name="Bhattacharya S.S."/>
            <person name="Shirouzu T."/>
            <person name="Yoshinaga Y."/>
            <person name="Martin F.M."/>
            <person name="Grigoriev I.V."/>
            <person name="Hibbett D.S."/>
        </authorList>
    </citation>
    <scope>NUCLEOTIDE SEQUENCE [LARGE SCALE GENOMIC DNA]</scope>
    <source>
        <strain evidence="2 3">HHB12029</strain>
    </source>
</reference>
<keyword evidence="3" id="KW-1185">Reference proteome</keyword>